<sequence>MELKNLLNFSIYTLHWHMALNFHLNSTDLISLSANLFLLFM</sequence>
<proteinExistence type="predicted"/>
<dbReference type="Proteomes" id="UP000054653">
    <property type="component" value="Unassembled WGS sequence"/>
</dbReference>
<evidence type="ECO:0000313" key="2">
    <source>
        <dbReference type="Proteomes" id="UP000054653"/>
    </source>
</evidence>
<dbReference type="AlphaFoldDB" id="A0A0V0YXE7"/>
<organism evidence="1 2">
    <name type="scientific">Trichinella britovi</name>
    <name type="common">Parasitic roundworm</name>
    <dbReference type="NCBI Taxonomy" id="45882"/>
    <lineage>
        <taxon>Eukaryota</taxon>
        <taxon>Metazoa</taxon>
        <taxon>Ecdysozoa</taxon>
        <taxon>Nematoda</taxon>
        <taxon>Enoplea</taxon>
        <taxon>Dorylaimia</taxon>
        <taxon>Trichinellida</taxon>
        <taxon>Trichinellidae</taxon>
        <taxon>Trichinella</taxon>
    </lineage>
</organism>
<reference evidence="1 2" key="1">
    <citation type="submission" date="2015-01" db="EMBL/GenBank/DDBJ databases">
        <title>Evolution of Trichinella species and genotypes.</title>
        <authorList>
            <person name="Korhonen P.K."/>
            <person name="Edoardo P."/>
            <person name="Giuseppe L.R."/>
            <person name="Gasser R.B."/>
        </authorList>
    </citation>
    <scope>NUCLEOTIDE SEQUENCE [LARGE SCALE GENOMIC DNA]</scope>
    <source>
        <strain evidence="1">ISS120</strain>
    </source>
</reference>
<gene>
    <name evidence="1" type="ORF">T03_12317</name>
</gene>
<comment type="caution">
    <text evidence="1">The sequence shown here is derived from an EMBL/GenBank/DDBJ whole genome shotgun (WGS) entry which is preliminary data.</text>
</comment>
<keyword evidence="2" id="KW-1185">Reference proteome</keyword>
<evidence type="ECO:0000313" key="1">
    <source>
        <dbReference type="EMBL" id="KRY04812.1"/>
    </source>
</evidence>
<dbReference type="EMBL" id="JYDI01005389">
    <property type="protein sequence ID" value="KRY04812.1"/>
    <property type="molecule type" value="Genomic_DNA"/>
</dbReference>
<name>A0A0V0YXE7_TRIBR</name>
<accession>A0A0V0YXE7</accession>
<protein>
    <submittedName>
        <fullName evidence="1">Uncharacterized protein</fullName>
    </submittedName>
</protein>